<feature type="compositionally biased region" description="Basic and acidic residues" evidence="1">
    <location>
        <begin position="17"/>
        <end position="36"/>
    </location>
</feature>
<evidence type="ECO:0000313" key="2">
    <source>
        <dbReference type="EMBL" id="QBR89882.1"/>
    </source>
</evidence>
<gene>
    <name evidence="2" type="ORF">E4K62_15035</name>
</gene>
<reference evidence="2 3" key="1">
    <citation type="submission" date="2019-03" db="EMBL/GenBank/DDBJ databases">
        <authorList>
            <person name="Dong K."/>
        </authorList>
    </citation>
    <scope>NUCLEOTIDE SEQUENCE [LARGE SCALE GENOMIC DNA]</scope>
    <source>
        <strain evidence="3">dk512</strain>
    </source>
</reference>
<accession>A0ABX5SVQ3</accession>
<sequence length="141" mass="15017">MSGTTNEFDEPGGNYPDRYDEKPVEPSQADDRRGDGEATVQHGEATQDVQGGAVAHDAKAPDADPDTSSSAASGTQNAPAMDMHSTTNEDRVEGIVAQTRQDVGDASEERIADVLRQRFSETGTDIGDDRIRALAAEIAQR</sequence>
<dbReference type="EMBL" id="CP038266">
    <property type="protein sequence ID" value="QBR89882.1"/>
    <property type="molecule type" value="Genomic_DNA"/>
</dbReference>
<organism evidence="2 3">
    <name type="scientific">Microbacterium wangchenii</name>
    <dbReference type="NCBI Taxonomy" id="2541726"/>
    <lineage>
        <taxon>Bacteria</taxon>
        <taxon>Bacillati</taxon>
        <taxon>Actinomycetota</taxon>
        <taxon>Actinomycetes</taxon>
        <taxon>Micrococcales</taxon>
        <taxon>Microbacteriaceae</taxon>
        <taxon>Microbacterium</taxon>
    </lineage>
</organism>
<proteinExistence type="predicted"/>
<keyword evidence="3" id="KW-1185">Reference proteome</keyword>
<dbReference type="RefSeq" id="WP_135068831.1">
    <property type="nucleotide sequence ID" value="NZ_CP038266.1"/>
</dbReference>
<dbReference type="Proteomes" id="UP000295748">
    <property type="component" value="Chromosome"/>
</dbReference>
<evidence type="ECO:0000256" key="1">
    <source>
        <dbReference type="SAM" id="MobiDB-lite"/>
    </source>
</evidence>
<name>A0ABX5SVQ3_9MICO</name>
<feature type="region of interest" description="Disordered" evidence="1">
    <location>
        <begin position="1"/>
        <end position="90"/>
    </location>
</feature>
<evidence type="ECO:0000313" key="3">
    <source>
        <dbReference type="Proteomes" id="UP000295748"/>
    </source>
</evidence>
<protein>
    <submittedName>
        <fullName evidence="2">Uncharacterized protein</fullName>
    </submittedName>
</protein>